<dbReference type="Proteomes" id="UP000215335">
    <property type="component" value="Unassembled WGS sequence"/>
</dbReference>
<sequence>MLEKYALTGEFAGNPSFPDFDKKFSKSSIPEKSMCVKVCQNVQKCAKVCQSMPRYAKE</sequence>
<dbReference type="EMBL" id="NNAY01005769">
    <property type="protein sequence ID" value="OXU16566.1"/>
    <property type="molecule type" value="Genomic_DNA"/>
</dbReference>
<accession>A0A232EDX8</accession>
<organism evidence="1 2">
    <name type="scientific">Trichomalopsis sarcophagae</name>
    <dbReference type="NCBI Taxonomy" id="543379"/>
    <lineage>
        <taxon>Eukaryota</taxon>
        <taxon>Metazoa</taxon>
        <taxon>Ecdysozoa</taxon>
        <taxon>Arthropoda</taxon>
        <taxon>Hexapoda</taxon>
        <taxon>Insecta</taxon>
        <taxon>Pterygota</taxon>
        <taxon>Neoptera</taxon>
        <taxon>Endopterygota</taxon>
        <taxon>Hymenoptera</taxon>
        <taxon>Apocrita</taxon>
        <taxon>Proctotrupomorpha</taxon>
        <taxon>Chalcidoidea</taxon>
        <taxon>Pteromalidae</taxon>
        <taxon>Pteromalinae</taxon>
        <taxon>Trichomalopsis</taxon>
    </lineage>
</organism>
<evidence type="ECO:0000313" key="1">
    <source>
        <dbReference type="EMBL" id="OXU16566.1"/>
    </source>
</evidence>
<keyword evidence="2" id="KW-1185">Reference proteome</keyword>
<dbReference type="AlphaFoldDB" id="A0A232EDX8"/>
<gene>
    <name evidence="1" type="ORF">TSAR_010859</name>
</gene>
<evidence type="ECO:0000313" key="2">
    <source>
        <dbReference type="Proteomes" id="UP000215335"/>
    </source>
</evidence>
<reference evidence="1 2" key="1">
    <citation type="journal article" date="2017" name="Curr. Biol.">
        <title>The Evolution of Venom by Co-option of Single-Copy Genes.</title>
        <authorList>
            <person name="Martinson E.O."/>
            <person name="Mrinalini"/>
            <person name="Kelkar Y.D."/>
            <person name="Chang C.H."/>
            <person name="Werren J.H."/>
        </authorList>
    </citation>
    <scope>NUCLEOTIDE SEQUENCE [LARGE SCALE GENOMIC DNA]</scope>
    <source>
        <strain evidence="1 2">Alberta</strain>
        <tissue evidence="1">Whole body</tissue>
    </source>
</reference>
<name>A0A232EDX8_9HYME</name>
<proteinExistence type="predicted"/>
<protein>
    <submittedName>
        <fullName evidence="1">Uncharacterized protein</fullName>
    </submittedName>
</protein>
<comment type="caution">
    <text evidence="1">The sequence shown here is derived from an EMBL/GenBank/DDBJ whole genome shotgun (WGS) entry which is preliminary data.</text>
</comment>